<evidence type="ECO:0000313" key="2">
    <source>
        <dbReference type="Proteomes" id="UP000094172"/>
    </source>
</evidence>
<dbReference type="STRING" id="1774970.AUC70_11705"/>
<organism evidence="1 2">
    <name type="scientific">Methyloceanibacter stevinii</name>
    <dbReference type="NCBI Taxonomy" id="1774970"/>
    <lineage>
        <taxon>Bacteria</taxon>
        <taxon>Pseudomonadati</taxon>
        <taxon>Pseudomonadota</taxon>
        <taxon>Alphaproteobacteria</taxon>
        <taxon>Hyphomicrobiales</taxon>
        <taxon>Hyphomicrobiaceae</taxon>
        <taxon>Methyloceanibacter</taxon>
    </lineage>
</organism>
<sequence length="62" mass="6297">MVVASQWRAVAGYGGLLFVGLDYQGVCAGLDAAGIELTPDLFAALQVMEGAAVEALNARKGA</sequence>
<dbReference type="InterPro" id="IPR014915">
    <property type="entry name" value="Phage_TLS_TfmB"/>
</dbReference>
<dbReference type="Proteomes" id="UP000094172">
    <property type="component" value="Unassembled WGS sequence"/>
</dbReference>
<dbReference type="Pfam" id="PF08809">
    <property type="entry name" value="DUF1799"/>
    <property type="match status" value="1"/>
</dbReference>
<protein>
    <submittedName>
        <fullName evidence="1">Uncharacterized protein</fullName>
    </submittedName>
</protein>
<reference evidence="1 2" key="1">
    <citation type="journal article" date="2016" name="Environ. Microbiol.">
        <title>New Methyloceanibacter diversity from North Sea sediments includes methanotroph containing solely the soluble methane monooxygenase.</title>
        <authorList>
            <person name="Vekeman B."/>
            <person name="Kerckhof F.M."/>
            <person name="Cremers G."/>
            <person name="de Vos P."/>
            <person name="Vandamme P."/>
            <person name="Boon N."/>
            <person name="Op den Camp H.J."/>
            <person name="Heylen K."/>
        </authorList>
    </citation>
    <scope>NUCLEOTIDE SEQUENCE [LARGE SCALE GENOMIC DNA]</scope>
    <source>
        <strain evidence="1 2">R-67176</strain>
    </source>
</reference>
<keyword evidence="2" id="KW-1185">Reference proteome</keyword>
<dbReference type="AlphaFoldDB" id="A0A1E3VJK0"/>
<name>A0A1E3VJK0_9HYPH</name>
<gene>
    <name evidence="1" type="ORF">AUC70_11705</name>
</gene>
<proteinExistence type="predicted"/>
<evidence type="ECO:0000313" key="1">
    <source>
        <dbReference type="EMBL" id="ODR93682.1"/>
    </source>
</evidence>
<accession>A0A1E3VJK0</accession>
<comment type="caution">
    <text evidence="1">The sequence shown here is derived from an EMBL/GenBank/DDBJ whole genome shotgun (WGS) entry which is preliminary data.</text>
</comment>
<dbReference type="EMBL" id="LPWE01000014">
    <property type="protein sequence ID" value="ODR93682.1"/>
    <property type="molecule type" value="Genomic_DNA"/>
</dbReference>